<feature type="domain" description="DUF4097" evidence="2">
    <location>
        <begin position="82"/>
        <end position="256"/>
    </location>
</feature>
<dbReference type="AlphaFoldDB" id="A0A7W7Y0E1"/>
<accession>A0A7W7Y0E1</accession>
<dbReference type="Gene3D" id="2.160.20.120">
    <property type="match status" value="1"/>
</dbReference>
<dbReference type="Proteomes" id="UP000519004">
    <property type="component" value="Unassembled WGS sequence"/>
</dbReference>
<evidence type="ECO:0000256" key="1">
    <source>
        <dbReference type="SAM" id="SignalP"/>
    </source>
</evidence>
<keyword evidence="4" id="KW-1185">Reference proteome</keyword>
<protein>
    <recommendedName>
        <fullName evidence="2">DUF4097 domain-containing protein</fullName>
    </recommendedName>
</protein>
<organism evidence="3 4">
    <name type="scientific">Rehaibacterium terrae</name>
    <dbReference type="NCBI Taxonomy" id="1341696"/>
    <lineage>
        <taxon>Bacteria</taxon>
        <taxon>Pseudomonadati</taxon>
        <taxon>Pseudomonadota</taxon>
        <taxon>Gammaproteobacteria</taxon>
        <taxon>Lysobacterales</taxon>
        <taxon>Lysobacteraceae</taxon>
        <taxon>Rehaibacterium</taxon>
    </lineage>
</organism>
<dbReference type="Pfam" id="PF13349">
    <property type="entry name" value="DUF4097"/>
    <property type="match status" value="1"/>
</dbReference>
<comment type="caution">
    <text evidence="3">The sequence shown here is derived from an EMBL/GenBank/DDBJ whole genome shotgun (WGS) entry which is preliminary data.</text>
</comment>
<feature type="chain" id="PRO_5031016562" description="DUF4097 domain-containing protein" evidence="1">
    <location>
        <begin position="20"/>
        <end position="276"/>
    </location>
</feature>
<dbReference type="InterPro" id="IPR025164">
    <property type="entry name" value="Toastrack_DUF4097"/>
</dbReference>
<feature type="signal peptide" evidence="1">
    <location>
        <begin position="1"/>
        <end position="19"/>
    </location>
</feature>
<gene>
    <name evidence="3" type="ORF">HNQ58_001670</name>
</gene>
<dbReference type="EMBL" id="JACHHX010000010">
    <property type="protein sequence ID" value="MBB5015762.1"/>
    <property type="molecule type" value="Genomic_DNA"/>
</dbReference>
<sequence>MRTLYALPLLLLTATAAQARDCRFEAPRDLQLDLAGVSTLIVELGRHEIRLTGAGDGDGMVRGRACASAQDYLDDLQIVQERQGDRLVLRAEHRKPDRKVFVLFGKHYEYLTMDVRVPERLTVELQVGSGDAWIEGVAALDTTIGSGDVEVRRIAGELQARVGSGDLEARDVGSLRLRSVGSGDVTVERIRGDASVGSIGSGDVALREVGGNVEVGSIGSGDLVLRGVRGSVSVDSLGSGDISARDVDGDFRLRSKGSGDVSLAGIGGQTLLPRKR</sequence>
<proteinExistence type="predicted"/>
<reference evidence="3 4" key="1">
    <citation type="submission" date="2020-08" db="EMBL/GenBank/DDBJ databases">
        <title>Genomic Encyclopedia of Type Strains, Phase IV (KMG-IV): sequencing the most valuable type-strain genomes for metagenomic binning, comparative biology and taxonomic classification.</title>
        <authorList>
            <person name="Goeker M."/>
        </authorList>
    </citation>
    <scope>NUCLEOTIDE SEQUENCE [LARGE SCALE GENOMIC DNA]</scope>
    <source>
        <strain evidence="3 4">DSM 25897</strain>
    </source>
</reference>
<dbReference type="RefSeq" id="WP_183948432.1">
    <property type="nucleotide sequence ID" value="NZ_JACHHX010000010.1"/>
</dbReference>
<name>A0A7W7Y0E1_9GAMM</name>
<evidence type="ECO:0000313" key="4">
    <source>
        <dbReference type="Proteomes" id="UP000519004"/>
    </source>
</evidence>
<keyword evidence="1" id="KW-0732">Signal</keyword>
<evidence type="ECO:0000313" key="3">
    <source>
        <dbReference type="EMBL" id="MBB5015762.1"/>
    </source>
</evidence>
<evidence type="ECO:0000259" key="2">
    <source>
        <dbReference type="Pfam" id="PF13349"/>
    </source>
</evidence>